<accession>A0A2K1PAY9</accession>
<evidence type="ECO:0000313" key="1">
    <source>
        <dbReference type="EMBL" id="PNR99961.1"/>
    </source>
</evidence>
<organism evidence="1 2">
    <name type="scientific">Petrotoga mexicana DSM 14811</name>
    <dbReference type="NCBI Taxonomy" id="1122954"/>
    <lineage>
        <taxon>Bacteria</taxon>
        <taxon>Thermotogati</taxon>
        <taxon>Thermotogota</taxon>
        <taxon>Thermotogae</taxon>
        <taxon>Petrotogales</taxon>
        <taxon>Petrotogaceae</taxon>
        <taxon>Petrotoga</taxon>
    </lineage>
</organism>
<name>A0A2K1PAY9_9BACT</name>
<dbReference type="EMBL" id="AZRN01000013">
    <property type="protein sequence ID" value="PNR99961.1"/>
    <property type="molecule type" value="Genomic_DNA"/>
</dbReference>
<comment type="caution">
    <text evidence="1">The sequence shown here is derived from an EMBL/GenBank/DDBJ whole genome shotgun (WGS) entry which is preliminary data.</text>
</comment>
<reference evidence="1 2" key="1">
    <citation type="submission" date="2013-12" db="EMBL/GenBank/DDBJ databases">
        <title>Comparative genomics of Petrotoga isolates.</title>
        <authorList>
            <person name="Nesbo C.L."/>
            <person name="Charchuk R."/>
            <person name="Chow K."/>
        </authorList>
    </citation>
    <scope>NUCLEOTIDE SEQUENCE [LARGE SCALE GENOMIC DNA]</scope>
    <source>
        <strain evidence="1 2">DSM 14811</strain>
    </source>
</reference>
<keyword evidence="2" id="KW-1185">Reference proteome</keyword>
<dbReference type="Proteomes" id="UP000236604">
    <property type="component" value="Unassembled WGS sequence"/>
</dbReference>
<evidence type="ECO:0000313" key="2">
    <source>
        <dbReference type="Proteomes" id="UP000236604"/>
    </source>
</evidence>
<protein>
    <submittedName>
        <fullName evidence="1">Uncharacterized protein</fullName>
    </submittedName>
</protein>
<sequence length="74" mass="8808">MKKVLLIFCILLLPFSLSLSFNSPSFIWNYVSSYQTNELIYWKVKYTKNLIELIEDYLPFLEKSGISFPKNFKC</sequence>
<dbReference type="RefSeq" id="WP_103076869.1">
    <property type="nucleotide sequence ID" value="NZ_AZRN01000013.1"/>
</dbReference>
<dbReference type="AlphaFoldDB" id="A0A2K1PAY9"/>
<proteinExistence type="predicted"/>
<gene>
    <name evidence="1" type="ORF">X927_04465</name>
</gene>